<proteinExistence type="predicted"/>
<comment type="caution">
    <text evidence="1">The sequence shown here is derived from an EMBL/GenBank/DDBJ whole genome shotgun (WGS) entry which is preliminary data.</text>
</comment>
<evidence type="ECO:0000313" key="2">
    <source>
        <dbReference type="Proteomes" id="UP001174136"/>
    </source>
</evidence>
<evidence type="ECO:0000313" key="1">
    <source>
        <dbReference type="EMBL" id="KAK0147023.1"/>
    </source>
</evidence>
<protein>
    <submittedName>
        <fullName evidence="1">Uncharacterized protein</fullName>
    </submittedName>
</protein>
<name>A0AA47MUN6_MERPO</name>
<dbReference type="EMBL" id="JAOPHQ010002383">
    <property type="protein sequence ID" value="KAK0147023.1"/>
    <property type="molecule type" value="Genomic_DNA"/>
</dbReference>
<sequence>MQINLNEERFTKRTLEKHIQQKDFLKSALKTTYGINRRSKLVDFPAFDLIRQTPQDIMHIILEGVAPMEIKCVLKYLVLSGQMELDVFNSAMQSFPLSPVDVRDKPCPIIVSTLASNDNKLKQSSGQMLILLKIMPFLLNTIEKNEYVQFVLDLIEIVQILFAPVLSVQTQHYLLHLPAQIISLGPMIRHMCMRFESKHCFFKQWSSKLNFKNVCKSLVKRNQLFECCQNEMGMEHPIFLHEKELGPVSEVANMEYVNTKMRDVLGIYGIQHTVTSYIILPCQFQKHHVCSDKILSW</sequence>
<dbReference type="Proteomes" id="UP001174136">
    <property type="component" value="Unassembled WGS sequence"/>
</dbReference>
<reference evidence="1" key="1">
    <citation type="journal article" date="2023" name="Front. Mar. Sci.">
        <title>A new Merluccius polli reference genome to investigate the effects of global change in West African waters.</title>
        <authorList>
            <person name="Mateo J.L."/>
            <person name="Blanco-Fernandez C."/>
            <person name="Garcia-Vazquez E."/>
            <person name="Machado-Schiaffino G."/>
        </authorList>
    </citation>
    <scope>NUCLEOTIDE SEQUENCE</scope>
    <source>
        <strain evidence="1">C29</strain>
        <tissue evidence="1">Fin</tissue>
    </source>
</reference>
<organism evidence="1 2">
    <name type="scientific">Merluccius polli</name>
    <name type="common">Benguela hake</name>
    <name type="synonym">Merluccius cadenati</name>
    <dbReference type="NCBI Taxonomy" id="89951"/>
    <lineage>
        <taxon>Eukaryota</taxon>
        <taxon>Metazoa</taxon>
        <taxon>Chordata</taxon>
        <taxon>Craniata</taxon>
        <taxon>Vertebrata</taxon>
        <taxon>Euteleostomi</taxon>
        <taxon>Actinopterygii</taxon>
        <taxon>Neopterygii</taxon>
        <taxon>Teleostei</taxon>
        <taxon>Neoteleostei</taxon>
        <taxon>Acanthomorphata</taxon>
        <taxon>Zeiogadaria</taxon>
        <taxon>Gadariae</taxon>
        <taxon>Gadiformes</taxon>
        <taxon>Gadoidei</taxon>
        <taxon>Merlucciidae</taxon>
        <taxon>Merluccius</taxon>
    </lineage>
</organism>
<accession>A0AA47MUN6</accession>
<keyword evidence="2" id="KW-1185">Reference proteome</keyword>
<gene>
    <name evidence="1" type="ORF">N1851_013634</name>
</gene>
<dbReference type="AlphaFoldDB" id="A0AA47MUN6"/>